<dbReference type="Pfam" id="PF03099">
    <property type="entry name" value="BPL_LplA_LipB"/>
    <property type="match status" value="1"/>
</dbReference>
<dbReference type="PANTHER" id="PTHR12835">
    <property type="entry name" value="BIOTIN PROTEIN LIGASE"/>
    <property type="match status" value="1"/>
</dbReference>
<gene>
    <name evidence="4" type="ORF">EYS42_08325</name>
</gene>
<dbReference type="InterPro" id="IPR004408">
    <property type="entry name" value="Biotin_CoA_COase_ligase"/>
</dbReference>
<dbReference type="InterPro" id="IPR045864">
    <property type="entry name" value="aa-tRNA-synth_II/BPL/LPL"/>
</dbReference>
<feature type="region of interest" description="Disordered" evidence="2">
    <location>
        <begin position="257"/>
        <end position="281"/>
    </location>
</feature>
<dbReference type="Gene3D" id="3.30.930.10">
    <property type="entry name" value="Bira Bifunctional Protein, Domain 2"/>
    <property type="match status" value="1"/>
</dbReference>
<dbReference type="RefSeq" id="WP_130967698.1">
    <property type="nucleotide sequence ID" value="NZ_SIXI01000003.1"/>
</dbReference>
<dbReference type="Gene3D" id="2.30.30.100">
    <property type="match status" value="1"/>
</dbReference>
<proteinExistence type="predicted"/>
<evidence type="ECO:0000313" key="5">
    <source>
        <dbReference type="Proteomes" id="UP000292120"/>
    </source>
</evidence>
<dbReference type="AlphaFoldDB" id="A0A4Q9H0J2"/>
<dbReference type="Proteomes" id="UP000292120">
    <property type="component" value="Unassembled WGS sequence"/>
</dbReference>
<dbReference type="NCBIfam" id="TIGR00121">
    <property type="entry name" value="birA_ligase"/>
    <property type="match status" value="1"/>
</dbReference>
<evidence type="ECO:0000259" key="3">
    <source>
        <dbReference type="Pfam" id="PF03099"/>
    </source>
</evidence>
<reference evidence="4 5" key="1">
    <citation type="submission" date="2019-02" db="EMBL/GenBank/DDBJ databases">
        <title>Aquabacterium sp. strain KMB7.</title>
        <authorList>
            <person name="Chen W.-M."/>
        </authorList>
    </citation>
    <scope>NUCLEOTIDE SEQUENCE [LARGE SCALE GENOMIC DNA]</scope>
    <source>
        <strain evidence="4 5">KMB7</strain>
    </source>
</reference>
<comment type="caution">
    <text evidence="4">The sequence shown here is derived from an EMBL/GenBank/DDBJ whole genome shotgun (WGS) entry which is preliminary data.</text>
</comment>
<evidence type="ECO:0000313" key="4">
    <source>
        <dbReference type="EMBL" id="TBO31243.1"/>
    </source>
</evidence>
<dbReference type="GO" id="GO:0005737">
    <property type="term" value="C:cytoplasm"/>
    <property type="evidence" value="ECO:0007669"/>
    <property type="project" value="TreeGrafter"/>
</dbReference>
<protein>
    <submittedName>
        <fullName evidence="4">Biotin--[acetyl-CoA-carboxylase] ligase</fullName>
        <ecNumber evidence="4">6.3.4.15</ecNumber>
    </submittedName>
</protein>
<keyword evidence="5" id="KW-1185">Reference proteome</keyword>
<evidence type="ECO:0000256" key="2">
    <source>
        <dbReference type="SAM" id="MobiDB-lite"/>
    </source>
</evidence>
<organism evidence="4 5">
    <name type="scientific">Aquabacterium lacunae</name>
    <dbReference type="NCBI Taxonomy" id="2528630"/>
    <lineage>
        <taxon>Bacteria</taxon>
        <taxon>Pseudomonadati</taxon>
        <taxon>Pseudomonadota</taxon>
        <taxon>Betaproteobacteria</taxon>
        <taxon>Burkholderiales</taxon>
        <taxon>Aquabacterium</taxon>
    </lineage>
</organism>
<dbReference type="PANTHER" id="PTHR12835:SF5">
    <property type="entry name" value="BIOTIN--PROTEIN LIGASE"/>
    <property type="match status" value="1"/>
</dbReference>
<dbReference type="GO" id="GO:0004077">
    <property type="term" value="F:biotin--[biotin carboxyl-carrier protein] ligase activity"/>
    <property type="evidence" value="ECO:0007669"/>
    <property type="project" value="UniProtKB-EC"/>
</dbReference>
<accession>A0A4Q9H0J2</accession>
<sequence length="305" mass="31692">MTALTHGPATEAEGLADLNQAAEALWLAVQQADLPEAWRQGFSVEVLAEVGSTNTCAMTLGRNAESGAAAPAVVVAWQQTAGRGRAGRSWQAQPGHTLTCSLGLPLNLDAVPGGGSALSLAAGLAVAEALRTLPGHPPVQLKWPNDLQVAGRKLGGLLIEAQAPAHLPAGERWVVIGLGLNLGPTPHEQQGQRVALADLGCTLTPGVALALLMPALLQAVHWFSQHGFAPLQARWQALHALQGREVALWARLPDGVSPDAPHAPAPDQSGHLEGVNSDGSLRVRLPDGTVAQWQVGDVSVRPQPH</sequence>
<dbReference type="EC" id="6.3.4.15" evidence="4"/>
<dbReference type="SUPFAM" id="SSF55681">
    <property type="entry name" value="Class II aaRS and biotin synthetases"/>
    <property type="match status" value="1"/>
</dbReference>
<dbReference type="InterPro" id="IPR004143">
    <property type="entry name" value="BPL_LPL_catalytic"/>
</dbReference>
<dbReference type="EMBL" id="SIXI01000003">
    <property type="protein sequence ID" value="TBO31243.1"/>
    <property type="molecule type" value="Genomic_DNA"/>
</dbReference>
<feature type="domain" description="BPL/LPL catalytic" evidence="3">
    <location>
        <begin position="53"/>
        <end position="163"/>
    </location>
</feature>
<dbReference type="CDD" id="cd16442">
    <property type="entry name" value="BPL"/>
    <property type="match status" value="1"/>
</dbReference>
<name>A0A4Q9H0J2_9BURK</name>
<keyword evidence="1 4" id="KW-0436">Ligase</keyword>
<dbReference type="OrthoDB" id="9807064at2"/>
<evidence type="ECO:0000256" key="1">
    <source>
        <dbReference type="ARBA" id="ARBA00022598"/>
    </source>
</evidence>